<evidence type="ECO:0000313" key="2">
    <source>
        <dbReference type="Proteomes" id="UP000708298"/>
    </source>
</evidence>
<keyword evidence="2" id="KW-1185">Reference proteome</keyword>
<protein>
    <submittedName>
        <fullName evidence="1">Uncharacterized protein</fullName>
    </submittedName>
</protein>
<evidence type="ECO:0000313" key="1">
    <source>
        <dbReference type="EMBL" id="MCB8873616.1"/>
    </source>
</evidence>
<dbReference type="RefSeq" id="WP_227319305.1">
    <property type="nucleotide sequence ID" value="NZ_JAESVB010000001.1"/>
</dbReference>
<reference evidence="1" key="2">
    <citation type="submission" date="2021-01" db="EMBL/GenBank/DDBJ databases">
        <authorList>
            <person name="Mieszkin S."/>
            <person name="Pouder E."/>
            <person name="Alain K."/>
        </authorList>
    </citation>
    <scope>NUCLEOTIDE SEQUENCE</scope>
    <source>
        <strain evidence="1">HW T2.11</strain>
    </source>
</reference>
<dbReference type="Proteomes" id="UP000708298">
    <property type="component" value="Unassembled WGS sequence"/>
</dbReference>
<accession>A0A964DWZ5</accession>
<dbReference type="Pfam" id="PF04488">
    <property type="entry name" value="Gly_transf_sug"/>
    <property type="match status" value="1"/>
</dbReference>
<comment type="caution">
    <text evidence="1">The sequence shown here is derived from an EMBL/GenBank/DDBJ whole genome shotgun (WGS) entry which is preliminary data.</text>
</comment>
<sequence>MTSPYPIFTYWEGDGSALGPFCADWLMAGHDVKIFGPQDVRALLAKSYSPERLALFDRIRISACRSDLTRLLLLFTYGGFYVDAHSGSGSQVKLIQLFAHLASKELVVFDQAGEGRAEDDIYLLNGAMLARRQSALLGEFIEICFRNLETHWARESRTTDHVGYNIFSLTGGWGLLNFLFDLSRKPYHLKGDLAERVQLEVLHPSKGEPAFVWYKHYHYREPGQHWSERQKVERLFEPG</sequence>
<dbReference type="EMBL" id="JAESVB010000001">
    <property type="protein sequence ID" value="MCB8873616.1"/>
    <property type="molecule type" value="Genomic_DNA"/>
</dbReference>
<name>A0A964DWZ5_9PROT</name>
<proteinExistence type="predicted"/>
<reference evidence="1" key="1">
    <citation type="journal article" date="2021" name="Microorganisms">
        <title>Acidisoma silvae sp. nov. and Acidisomacellulosilytica sp. nov., Two Acidophilic Bacteria Isolated from Decaying Wood, Hydrolyzing Cellulose and Producing Poly-3-hydroxybutyrate.</title>
        <authorList>
            <person name="Mieszkin S."/>
            <person name="Pouder E."/>
            <person name="Uroz S."/>
            <person name="Simon-Colin C."/>
            <person name="Alain K."/>
        </authorList>
    </citation>
    <scope>NUCLEOTIDE SEQUENCE</scope>
    <source>
        <strain evidence="1">HW T2.11</strain>
    </source>
</reference>
<dbReference type="InterPro" id="IPR007577">
    <property type="entry name" value="GlycoTrfase_DXD_sugar-bd_CS"/>
</dbReference>
<gene>
    <name evidence="1" type="ORF">ASILVAE211_00370</name>
</gene>
<organism evidence="1 2">
    <name type="scientific">Acidisoma silvae</name>
    <dbReference type="NCBI Taxonomy" id="2802396"/>
    <lineage>
        <taxon>Bacteria</taxon>
        <taxon>Pseudomonadati</taxon>
        <taxon>Pseudomonadota</taxon>
        <taxon>Alphaproteobacteria</taxon>
        <taxon>Acetobacterales</taxon>
        <taxon>Acidocellaceae</taxon>
        <taxon>Acidisoma</taxon>
    </lineage>
</organism>
<dbReference type="Gene3D" id="3.90.550.20">
    <property type="match status" value="1"/>
</dbReference>
<dbReference type="AlphaFoldDB" id="A0A964DWZ5"/>